<feature type="non-terminal residue" evidence="2">
    <location>
        <position position="1"/>
    </location>
</feature>
<sequence>VSSLLRSSTRPSPRCLSSATPSLENVKDEGLHGDRRLDRRRLCVLVRGELRSGPRHREGPGGAGPPGRGVRPRRGDGRPAPQRFDAV</sequence>
<accession>A0A6J4HGD8</accession>
<feature type="non-terminal residue" evidence="2">
    <location>
        <position position="87"/>
    </location>
</feature>
<reference evidence="2" key="1">
    <citation type="submission" date="2020-02" db="EMBL/GenBank/DDBJ databases">
        <authorList>
            <person name="Meier V. D."/>
        </authorList>
    </citation>
    <scope>NUCLEOTIDE SEQUENCE</scope>
    <source>
        <strain evidence="2">AVDCRST_MAG54</strain>
    </source>
</reference>
<dbReference type="AlphaFoldDB" id="A0A6J4HGD8"/>
<gene>
    <name evidence="2" type="ORF">AVDCRST_MAG54-691</name>
</gene>
<organism evidence="2">
    <name type="scientific">uncultured Actinomycetospora sp</name>
    <dbReference type="NCBI Taxonomy" id="1135996"/>
    <lineage>
        <taxon>Bacteria</taxon>
        <taxon>Bacillati</taxon>
        <taxon>Actinomycetota</taxon>
        <taxon>Actinomycetes</taxon>
        <taxon>Pseudonocardiales</taxon>
        <taxon>Pseudonocardiaceae</taxon>
        <taxon>Actinomycetospora</taxon>
        <taxon>environmental samples</taxon>
    </lineage>
</organism>
<feature type="compositionally biased region" description="Low complexity" evidence="1">
    <location>
        <begin position="1"/>
        <end position="18"/>
    </location>
</feature>
<feature type="region of interest" description="Disordered" evidence="1">
    <location>
        <begin position="48"/>
        <end position="87"/>
    </location>
</feature>
<name>A0A6J4HGD8_9PSEU</name>
<feature type="compositionally biased region" description="Basic and acidic residues" evidence="1">
    <location>
        <begin position="48"/>
        <end position="59"/>
    </location>
</feature>
<feature type="region of interest" description="Disordered" evidence="1">
    <location>
        <begin position="1"/>
        <end position="31"/>
    </location>
</feature>
<dbReference type="EMBL" id="CADCTH010000096">
    <property type="protein sequence ID" value="CAA9223722.1"/>
    <property type="molecule type" value="Genomic_DNA"/>
</dbReference>
<proteinExistence type="predicted"/>
<protein>
    <submittedName>
        <fullName evidence="2">Uncharacterized protein</fullName>
    </submittedName>
</protein>
<evidence type="ECO:0000256" key="1">
    <source>
        <dbReference type="SAM" id="MobiDB-lite"/>
    </source>
</evidence>
<evidence type="ECO:0000313" key="2">
    <source>
        <dbReference type="EMBL" id="CAA9223722.1"/>
    </source>
</evidence>